<evidence type="ECO:0000313" key="3">
    <source>
        <dbReference type="EMBL" id="KAJ8362198.1"/>
    </source>
</evidence>
<sequence>MAQANGEVERQNASLLKRIRIAESEGLDWKRELRKYVTVYRSIDHATTGKSPAELLFNRKMRGKLPDISTAQADLEVRDRDAEQKGKSKIYADGRRGAKYSDVDIGDTVLVKQEKTDKLTTPFNTTPHKVVGKAGAKLLLNLQREQDIQETPHGILTDKWIKGNNSKIIILPSNATVGVRVKCRPGLQTPVPAGFYMRDEWTSLICASGCFDTLKMTQCLKDREFYMMGDSTMRQWFHYLAKAVPNMKYMNLHTQEQTGPLMAVDVNNNIILHWRAHAPPLRCYRTPVADLHYMSNEIDSLAGGPRKVVIFNLWAHFTTYPLEYFARRVARIRQAVVALLKRAHETIVVIKSANTSSSKDMVGSDWLALQLDTILRVIFQGIDVAFIDVWQMTSCHYSTDNMHPNPLIIRNEINKAQHHTPNLPCKGALPEGVGHRFQGPTPPGAQSARRTAVSVRDLSHRQTPQSTLPVEVAHRCRCTTSTHPAPADSNGHPRGRHHLATG</sequence>
<dbReference type="Proteomes" id="UP001221898">
    <property type="component" value="Unassembled WGS sequence"/>
</dbReference>
<dbReference type="Gene3D" id="3.30.420.10">
    <property type="entry name" value="Ribonuclease H-like superfamily/Ribonuclease H"/>
    <property type="match status" value="1"/>
</dbReference>
<dbReference type="AlphaFoldDB" id="A0AAD7R486"/>
<dbReference type="EMBL" id="JAINUG010000730">
    <property type="protein sequence ID" value="KAJ8362198.1"/>
    <property type="molecule type" value="Genomic_DNA"/>
</dbReference>
<dbReference type="PANTHER" id="PTHR16165:SF23">
    <property type="entry name" value="NEUREXOPHILIN AND PC-ESTERASE DOMAIN FAMILY, MEMBER 5"/>
    <property type="match status" value="1"/>
</dbReference>
<evidence type="ECO:0000256" key="1">
    <source>
        <dbReference type="SAM" id="MobiDB-lite"/>
    </source>
</evidence>
<dbReference type="SUPFAM" id="SSF53098">
    <property type="entry name" value="Ribonuclease H-like"/>
    <property type="match status" value="1"/>
</dbReference>
<feature type="region of interest" description="Disordered" evidence="1">
    <location>
        <begin position="481"/>
        <end position="502"/>
    </location>
</feature>
<organism evidence="3 4">
    <name type="scientific">Aldrovandia affinis</name>
    <dbReference type="NCBI Taxonomy" id="143900"/>
    <lineage>
        <taxon>Eukaryota</taxon>
        <taxon>Metazoa</taxon>
        <taxon>Chordata</taxon>
        <taxon>Craniata</taxon>
        <taxon>Vertebrata</taxon>
        <taxon>Euteleostomi</taxon>
        <taxon>Actinopterygii</taxon>
        <taxon>Neopterygii</taxon>
        <taxon>Teleostei</taxon>
        <taxon>Notacanthiformes</taxon>
        <taxon>Halosauridae</taxon>
        <taxon>Aldrovandia</taxon>
    </lineage>
</organism>
<dbReference type="InterPro" id="IPR001584">
    <property type="entry name" value="Integrase_cat-core"/>
</dbReference>
<feature type="domain" description="Integrase catalytic" evidence="2">
    <location>
        <begin position="1"/>
        <end position="60"/>
    </location>
</feature>
<gene>
    <name evidence="3" type="ORF">AAFF_G00390670</name>
</gene>
<dbReference type="InterPro" id="IPR012337">
    <property type="entry name" value="RNaseH-like_sf"/>
</dbReference>
<evidence type="ECO:0000313" key="4">
    <source>
        <dbReference type="Proteomes" id="UP001221898"/>
    </source>
</evidence>
<protein>
    <recommendedName>
        <fullName evidence="2">Integrase catalytic domain-containing protein</fullName>
    </recommendedName>
</protein>
<dbReference type="PROSITE" id="PS50994">
    <property type="entry name" value="INTEGRASE"/>
    <property type="match status" value="1"/>
</dbReference>
<feature type="compositionally biased region" description="Basic residues" evidence="1">
    <location>
        <begin position="493"/>
        <end position="502"/>
    </location>
</feature>
<reference evidence="3" key="1">
    <citation type="journal article" date="2023" name="Science">
        <title>Genome structures resolve the early diversification of teleost fishes.</title>
        <authorList>
            <person name="Parey E."/>
            <person name="Louis A."/>
            <person name="Montfort J."/>
            <person name="Bouchez O."/>
            <person name="Roques C."/>
            <person name="Iampietro C."/>
            <person name="Lluch J."/>
            <person name="Castinel A."/>
            <person name="Donnadieu C."/>
            <person name="Desvignes T."/>
            <person name="Floi Bucao C."/>
            <person name="Jouanno E."/>
            <person name="Wen M."/>
            <person name="Mejri S."/>
            <person name="Dirks R."/>
            <person name="Jansen H."/>
            <person name="Henkel C."/>
            <person name="Chen W.J."/>
            <person name="Zahm M."/>
            <person name="Cabau C."/>
            <person name="Klopp C."/>
            <person name="Thompson A.W."/>
            <person name="Robinson-Rechavi M."/>
            <person name="Braasch I."/>
            <person name="Lecointre G."/>
            <person name="Bobe J."/>
            <person name="Postlethwait J.H."/>
            <person name="Berthelot C."/>
            <person name="Roest Crollius H."/>
            <person name="Guiguen Y."/>
        </authorList>
    </citation>
    <scope>NUCLEOTIDE SEQUENCE</scope>
    <source>
        <strain evidence="3">NC1722</strain>
    </source>
</reference>
<evidence type="ECO:0000259" key="2">
    <source>
        <dbReference type="PROSITE" id="PS50994"/>
    </source>
</evidence>
<dbReference type="GO" id="GO:0015074">
    <property type="term" value="P:DNA integration"/>
    <property type="evidence" value="ECO:0007669"/>
    <property type="project" value="InterPro"/>
</dbReference>
<dbReference type="InterPro" id="IPR036397">
    <property type="entry name" value="RNaseH_sf"/>
</dbReference>
<dbReference type="GO" id="GO:0003676">
    <property type="term" value="F:nucleic acid binding"/>
    <property type="evidence" value="ECO:0007669"/>
    <property type="project" value="InterPro"/>
</dbReference>
<dbReference type="PANTHER" id="PTHR16165">
    <property type="entry name" value="NXPE FAMILY MEMBER"/>
    <property type="match status" value="1"/>
</dbReference>
<comment type="caution">
    <text evidence="3">The sequence shown here is derived from an EMBL/GenBank/DDBJ whole genome shotgun (WGS) entry which is preliminary data.</text>
</comment>
<accession>A0AAD7R486</accession>
<keyword evidence="4" id="KW-1185">Reference proteome</keyword>
<dbReference type="Pfam" id="PF24536">
    <property type="entry name" value="NXPE4_C"/>
    <property type="match status" value="1"/>
</dbReference>
<name>A0AAD7R486_9TELE</name>
<proteinExistence type="predicted"/>
<dbReference type="InterPro" id="IPR057106">
    <property type="entry name" value="NXPE4_C"/>
</dbReference>